<dbReference type="Pfam" id="PF13411">
    <property type="entry name" value="MerR_1"/>
    <property type="match status" value="1"/>
</dbReference>
<dbReference type="InterPro" id="IPR000551">
    <property type="entry name" value="MerR-type_HTH_dom"/>
</dbReference>
<dbReference type="AlphaFoldDB" id="A0A1H5XXX5"/>
<evidence type="ECO:0000259" key="2">
    <source>
        <dbReference type="PROSITE" id="PS50937"/>
    </source>
</evidence>
<dbReference type="Gene3D" id="1.10.1660.10">
    <property type="match status" value="1"/>
</dbReference>
<dbReference type="PROSITE" id="PS50937">
    <property type="entry name" value="HTH_MERR_2"/>
    <property type="match status" value="1"/>
</dbReference>
<organism evidence="3 4">
    <name type="scientific">Nonomuraea solani</name>
    <dbReference type="NCBI Taxonomy" id="1144553"/>
    <lineage>
        <taxon>Bacteria</taxon>
        <taxon>Bacillati</taxon>
        <taxon>Actinomycetota</taxon>
        <taxon>Actinomycetes</taxon>
        <taxon>Streptosporangiales</taxon>
        <taxon>Streptosporangiaceae</taxon>
        <taxon>Nonomuraea</taxon>
    </lineage>
</organism>
<reference evidence="3 4" key="1">
    <citation type="submission" date="2016-10" db="EMBL/GenBank/DDBJ databases">
        <authorList>
            <person name="de Groot N.N."/>
        </authorList>
    </citation>
    <scope>NUCLEOTIDE SEQUENCE [LARGE SCALE GENOMIC DNA]</scope>
    <source>
        <strain evidence="3 4">CGMCC 4.7037</strain>
    </source>
</reference>
<dbReference type="OrthoDB" id="9809391at2"/>
<name>A0A1H5XXX5_9ACTN</name>
<dbReference type="InterPro" id="IPR009061">
    <property type="entry name" value="DNA-bd_dom_put_sf"/>
</dbReference>
<keyword evidence="1 3" id="KW-0238">DNA-binding</keyword>
<dbReference type="SMART" id="SM00422">
    <property type="entry name" value="HTH_MERR"/>
    <property type="match status" value="1"/>
</dbReference>
<dbReference type="PANTHER" id="PTHR30204:SF93">
    <property type="entry name" value="HTH MERR-TYPE DOMAIN-CONTAINING PROTEIN"/>
    <property type="match status" value="1"/>
</dbReference>
<evidence type="ECO:0000313" key="3">
    <source>
        <dbReference type="EMBL" id="SEG16287.1"/>
    </source>
</evidence>
<sequence length="342" mass="37655">MSELYTIGDAARRTGLSVSAIRFYADAGIVAPTRLTEAGHRLYDIRAIARLELIRTLRDLGSGLDDIRRLLGGETTLHELVVAHLELVERQERGLRARRAVLRTLVRQGGTVAQAALMHRLVSMSDEERERLIDAFWNEVGAGLDVAPGFVERLGTMRPRLPEDPAAAQLEAWIELGDLVQDEEFRGAVRAYLRDTYATPPGRIMTAAPVQDFIYTTGAKIAAEIIAEHRAGLPPDSPRAQEVAVRFARATAELAGKQVTAEFLERMAAQFLVVEELQREEPQDDRYDVTHGRYLSLVAVINGTPPEEGFVPFAWIAAALRAYASEVSPAADLPDPGGMIRP</sequence>
<dbReference type="GO" id="GO:0003700">
    <property type="term" value="F:DNA-binding transcription factor activity"/>
    <property type="evidence" value="ECO:0007669"/>
    <property type="project" value="InterPro"/>
</dbReference>
<dbReference type="InterPro" id="IPR047057">
    <property type="entry name" value="MerR_fam"/>
</dbReference>
<dbReference type="RefSeq" id="WP_103954816.1">
    <property type="nucleotide sequence ID" value="NZ_FNVT01000002.1"/>
</dbReference>
<evidence type="ECO:0000313" key="4">
    <source>
        <dbReference type="Proteomes" id="UP000236732"/>
    </source>
</evidence>
<dbReference type="EMBL" id="FNVT01000002">
    <property type="protein sequence ID" value="SEG16287.1"/>
    <property type="molecule type" value="Genomic_DNA"/>
</dbReference>
<dbReference type="CDD" id="cd00592">
    <property type="entry name" value="HTH_MerR-like"/>
    <property type="match status" value="1"/>
</dbReference>
<dbReference type="Proteomes" id="UP000236732">
    <property type="component" value="Unassembled WGS sequence"/>
</dbReference>
<feature type="domain" description="HTH merR-type" evidence="2">
    <location>
        <begin position="4"/>
        <end position="73"/>
    </location>
</feature>
<proteinExistence type="predicted"/>
<dbReference type="PANTHER" id="PTHR30204">
    <property type="entry name" value="REDOX-CYCLING DRUG-SENSING TRANSCRIPTIONAL ACTIVATOR SOXR"/>
    <property type="match status" value="1"/>
</dbReference>
<protein>
    <submittedName>
        <fullName evidence="3">DNA-binding transcriptional regulator, MerR family</fullName>
    </submittedName>
</protein>
<dbReference type="PRINTS" id="PR00040">
    <property type="entry name" value="HTHMERR"/>
</dbReference>
<keyword evidence="4" id="KW-1185">Reference proteome</keyword>
<dbReference type="GO" id="GO:0003677">
    <property type="term" value="F:DNA binding"/>
    <property type="evidence" value="ECO:0007669"/>
    <property type="project" value="UniProtKB-KW"/>
</dbReference>
<dbReference type="SUPFAM" id="SSF46955">
    <property type="entry name" value="Putative DNA-binding domain"/>
    <property type="match status" value="1"/>
</dbReference>
<gene>
    <name evidence="3" type="ORF">SAMN05444920_10256</name>
</gene>
<accession>A0A1H5XXX5</accession>
<evidence type="ECO:0000256" key="1">
    <source>
        <dbReference type="ARBA" id="ARBA00023125"/>
    </source>
</evidence>